<sequence>MCDCSQPMRVYDSTLLSTRKVYDIGGTFYRFLYQVPDNTNYISHPQFKFRPLPRQRKRADLIIGHKKLTSTCYEVPGATIHSYISKEYIQLSIFDLLP</sequence>
<gene>
    <name evidence="1" type="ORF">VF08_37575</name>
</gene>
<protein>
    <submittedName>
        <fullName evidence="1">Uncharacterized protein</fullName>
    </submittedName>
</protein>
<dbReference type="AlphaFoldDB" id="A0A9Q5Z437"/>
<name>A0A9Q5Z437_NOSLI</name>
<accession>A0A9Q5Z437</accession>
<proteinExistence type="predicted"/>
<evidence type="ECO:0000313" key="1">
    <source>
        <dbReference type="EMBL" id="PHJ89881.1"/>
    </source>
</evidence>
<organism evidence="1 2">
    <name type="scientific">Nostoc linckia z8</name>
    <dbReference type="NCBI Taxonomy" id="1628746"/>
    <lineage>
        <taxon>Bacteria</taxon>
        <taxon>Bacillati</taxon>
        <taxon>Cyanobacteriota</taxon>
        <taxon>Cyanophyceae</taxon>
        <taxon>Nostocales</taxon>
        <taxon>Nostocaceae</taxon>
        <taxon>Nostoc</taxon>
    </lineage>
</organism>
<dbReference type="EMBL" id="LAHD01000254">
    <property type="protein sequence ID" value="PHJ89881.1"/>
    <property type="molecule type" value="Genomic_DNA"/>
</dbReference>
<reference evidence="1 2" key="1">
    <citation type="submission" date="2015-02" db="EMBL/GenBank/DDBJ databases">
        <title>Nostoc linckia genome annotation.</title>
        <authorList>
            <person name="Zhou Z."/>
        </authorList>
    </citation>
    <scope>NUCLEOTIDE SEQUENCE [LARGE SCALE GENOMIC DNA]</scope>
    <source>
        <strain evidence="2">z8</strain>
    </source>
</reference>
<evidence type="ECO:0000313" key="2">
    <source>
        <dbReference type="Proteomes" id="UP000222310"/>
    </source>
</evidence>
<dbReference type="Proteomes" id="UP000222310">
    <property type="component" value="Unassembled WGS sequence"/>
</dbReference>
<comment type="caution">
    <text evidence="1">The sequence shown here is derived from an EMBL/GenBank/DDBJ whole genome shotgun (WGS) entry which is preliminary data.</text>
</comment>